<feature type="binding site" evidence="1">
    <location>
        <position position="120"/>
    </location>
    <ligand>
        <name>2-oxoglutarate</name>
        <dbReference type="ChEBI" id="CHEBI:16810"/>
    </ligand>
</feature>
<organism evidence="4 5">
    <name type="scientific">Aplosporella prunicola CBS 121167</name>
    <dbReference type="NCBI Taxonomy" id="1176127"/>
    <lineage>
        <taxon>Eukaryota</taxon>
        <taxon>Fungi</taxon>
        <taxon>Dikarya</taxon>
        <taxon>Ascomycota</taxon>
        <taxon>Pezizomycotina</taxon>
        <taxon>Dothideomycetes</taxon>
        <taxon>Dothideomycetes incertae sedis</taxon>
        <taxon>Botryosphaeriales</taxon>
        <taxon>Aplosporellaceae</taxon>
        <taxon>Aplosporella</taxon>
    </lineage>
</organism>
<feature type="region of interest" description="Disordered" evidence="2">
    <location>
        <begin position="268"/>
        <end position="290"/>
    </location>
</feature>
<dbReference type="RefSeq" id="XP_033394896.1">
    <property type="nucleotide sequence ID" value="XM_033540974.1"/>
</dbReference>
<gene>
    <name evidence="4" type="ORF">K452DRAFT_290280</name>
</gene>
<dbReference type="Gene3D" id="2.60.120.590">
    <property type="entry name" value="Alpha-ketoglutarate-dependent dioxygenase AlkB-like"/>
    <property type="match status" value="1"/>
</dbReference>
<sequence length="290" mass="32065">MANKTVNEEQGGPDDMFTGLQTELEAGKIDLRRRLLSSTTLRGGQLTQHFCLNYGMYYKFVAQTASESFDTAPAAIKNTRSRLNWVARHALQLAQTPNPSLDFNEELLIGYFEKQAIDYHDDGEAGLGPTIASLSLGWPAPMKLRMKEKHYNGVSKAGVMVTDKPMPGCEKYSERLAAWQELEALKATGGEEAAATYKQRVKALPKELGLKAKGNARDVVTLQLRHGDVMLMHGADIQKYYEHAVVPDGALRFALTCRYIDPMSLSEDIRPHVGPDSQPYDGAALPEPPK</sequence>
<dbReference type="InterPro" id="IPR027450">
    <property type="entry name" value="AlkB-like"/>
</dbReference>
<dbReference type="GO" id="GO:0051747">
    <property type="term" value="F:cytosine C-5 DNA demethylase activity"/>
    <property type="evidence" value="ECO:0007669"/>
    <property type="project" value="TreeGrafter"/>
</dbReference>
<keyword evidence="5" id="KW-1185">Reference proteome</keyword>
<evidence type="ECO:0000313" key="4">
    <source>
        <dbReference type="EMBL" id="KAF2139183.1"/>
    </source>
</evidence>
<dbReference type="GO" id="GO:0008198">
    <property type="term" value="F:ferrous iron binding"/>
    <property type="evidence" value="ECO:0007669"/>
    <property type="project" value="TreeGrafter"/>
</dbReference>
<feature type="domain" description="Alpha-ketoglutarate-dependent dioxygenase AlkB-like" evidence="3">
    <location>
        <begin position="54"/>
        <end position="248"/>
    </location>
</feature>
<dbReference type="InterPro" id="IPR037151">
    <property type="entry name" value="AlkB-like_sf"/>
</dbReference>
<proteinExistence type="predicted"/>
<dbReference type="AlphaFoldDB" id="A0A6A6B710"/>
<feature type="binding site" evidence="1">
    <location>
        <position position="243"/>
    </location>
    <ligand>
        <name>2-oxoglutarate</name>
        <dbReference type="ChEBI" id="CHEBI:16810"/>
    </ligand>
</feature>
<dbReference type="GO" id="GO:0006307">
    <property type="term" value="P:DNA alkylation repair"/>
    <property type="evidence" value="ECO:0007669"/>
    <property type="project" value="TreeGrafter"/>
</dbReference>
<evidence type="ECO:0000256" key="1">
    <source>
        <dbReference type="PIRSR" id="PIRSR632852-1"/>
    </source>
</evidence>
<accession>A0A6A6B710</accession>
<dbReference type="SUPFAM" id="SSF51197">
    <property type="entry name" value="Clavaminate synthase-like"/>
    <property type="match status" value="1"/>
</dbReference>
<evidence type="ECO:0000313" key="5">
    <source>
        <dbReference type="Proteomes" id="UP000799438"/>
    </source>
</evidence>
<dbReference type="PANTHER" id="PTHR31573:SF4">
    <property type="entry name" value="FE2OG DIOXYGENASE DOMAIN-CONTAINING PROTEIN"/>
    <property type="match status" value="1"/>
</dbReference>
<evidence type="ECO:0000256" key="2">
    <source>
        <dbReference type="SAM" id="MobiDB-lite"/>
    </source>
</evidence>
<reference evidence="4" key="1">
    <citation type="journal article" date="2020" name="Stud. Mycol.">
        <title>101 Dothideomycetes genomes: a test case for predicting lifestyles and emergence of pathogens.</title>
        <authorList>
            <person name="Haridas S."/>
            <person name="Albert R."/>
            <person name="Binder M."/>
            <person name="Bloem J."/>
            <person name="Labutti K."/>
            <person name="Salamov A."/>
            <person name="Andreopoulos B."/>
            <person name="Baker S."/>
            <person name="Barry K."/>
            <person name="Bills G."/>
            <person name="Bluhm B."/>
            <person name="Cannon C."/>
            <person name="Castanera R."/>
            <person name="Culley D."/>
            <person name="Daum C."/>
            <person name="Ezra D."/>
            <person name="Gonzalez J."/>
            <person name="Henrissat B."/>
            <person name="Kuo A."/>
            <person name="Liang C."/>
            <person name="Lipzen A."/>
            <person name="Lutzoni F."/>
            <person name="Magnuson J."/>
            <person name="Mondo S."/>
            <person name="Nolan M."/>
            <person name="Ohm R."/>
            <person name="Pangilinan J."/>
            <person name="Park H.-J."/>
            <person name="Ramirez L."/>
            <person name="Alfaro M."/>
            <person name="Sun H."/>
            <person name="Tritt A."/>
            <person name="Yoshinaga Y."/>
            <person name="Zwiers L.-H."/>
            <person name="Turgeon B."/>
            <person name="Goodwin S."/>
            <person name="Spatafora J."/>
            <person name="Crous P."/>
            <person name="Grigoriev I."/>
        </authorList>
    </citation>
    <scope>NUCLEOTIDE SEQUENCE</scope>
    <source>
        <strain evidence="4">CBS 121167</strain>
    </source>
</reference>
<feature type="binding site" evidence="1">
    <location>
        <position position="111"/>
    </location>
    <ligand>
        <name>2-oxoglutarate</name>
        <dbReference type="ChEBI" id="CHEBI:16810"/>
    </ligand>
</feature>
<dbReference type="GO" id="GO:0035516">
    <property type="term" value="F:broad specificity oxidative DNA demethylase activity"/>
    <property type="evidence" value="ECO:0007669"/>
    <property type="project" value="TreeGrafter"/>
</dbReference>
<protein>
    <recommendedName>
        <fullName evidence="3">Alpha-ketoglutarate-dependent dioxygenase AlkB-like domain-containing protein</fullName>
    </recommendedName>
</protein>
<dbReference type="Pfam" id="PF13532">
    <property type="entry name" value="2OG-FeII_Oxy_2"/>
    <property type="match status" value="1"/>
</dbReference>
<dbReference type="Proteomes" id="UP000799438">
    <property type="component" value="Unassembled WGS sequence"/>
</dbReference>
<dbReference type="EMBL" id="ML995494">
    <property type="protein sequence ID" value="KAF2139183.1"/>
    <property type="molecule type" value="Genomic_DNA"/>
</dbReference>
<name>A0A6A6B710_9PEZI</name>
<dbReference type="OrthoDB" id="2163491at2759"/>
<dbReference type="InterPro" id="IPR032852">
    <property type="entry name" value="ALKBH2"/>
</dbReference>
<dbReference type="GeneID" id="54298470"/>
<dbReference type="PANTHER" id="PTHR31573">
    <property type="entry name" value="ALPHA-KETOGLUTARATE-DEPENDENT DIOXYGENASE ALKB HOMOLOG 2"/>
    <property type="match status" value="1"/>
</dbReference>
<evidence type="ECO:0000259" key="3">
    <source>
        <dbReference type="Pfam" id="PF13532"/>
    </source>
</evidence>